<dbReference type="Proteomes" id="UP000271678">
    <property type="component" value="Unassembled WGS sequence"/>
</dbReference>
<evidence type="ECO:0000313" key="1">
    <source>
        <dbReference type="EMBL" id="RNI23957.1"/>
    </source>
</evidence>
<dbReference type="InterPro" id="IPR007060">
    <property type="entry name" value="FtsL/DivIC"/>
</dbReference>
<sequence length="116" mass="12722">MRRLAVLGALIIFLAVVIAPTVRSYLAQRHQVSALRAQVAAQRANVKSLQKEKARWSDPAYVQEQAGQRLGYAKPGQPLTVYVTDAKSRAAAAKRAEKSQTWYGTLWKSVVSAGAR</sequence>
<accession>A0A3M9MFN0</accession>
<evidence type="ECO:0000313" key="2">
    <source>
        <dbReference type="Proteomes" id="UP000271678"/>
    </source>
</evidence>
<protein>
    <submittedName>
        <fullName evidence="1">Septum formation initiator family protein</fullName>
    </submittedName>
</protein>
<organism evidence="1 2">
    <name type="scientific">Flexivirga caeni</name>
    <dbReference type="NCBI Taxonomy" id="2294115"/>
    <lineage>
        <taxon>Bacteria</taxon>
        <taxon>Bacillati</taxon>
        <taxon>Actinomycetota</taxon>
        <taxon>Actinomycetes</taxon>
        <taxon>Micrococcales</taxon>
        <taxon>Dermacoccaceae</taxon>
        <taxon>Flexivirga</taxon>
    </lineage>
</organism>
<keyword evidence="2" id="KW-1185">Reference proteome</keyword>
<proteinExistence type="predicted"/>
<dbReference type="AlphaFoldDB" id="A0A3M9MFN0"/>
<dbReference type="EMBL" id="RJJQ01000004">
    <property type="protein sequence ID" value="RNI23957.1"/>
    <property type="molecule type" value="Genomic_DNA"/>
</dbReference>
<dbReference type="Pfam" id="PF04977">
    <property type="entry name" value="DivIC"/>
    <property type="match status" value="1"/>
</dbReference>
<comment type="caution">
    <text evidence="1">The sequence shown here is derived from an EMBL/GenBank/DDBJ whole genome shotgun (WGS) entry which is preliminary data.</text>
</comment>
<gene>
    <name evidence="1" type="ORF">EFY87_06745</name>
</gene>
<name>A0A3M9MFN0_9MICO</name>
<reference evidence="1 2" key="1">
    <citation type="submission" date="2018-11" db="EMBL/GenBank/DDBJ databases">
        <title>Draft genome of Simplicispira Flexivirga sp. BO-16.</title>
        <authorList>
            <person name="Im W.T."/>
        </authorList>
    </citation>
    <scope>NUCLEOTIDE SEQUENCE [LARGE SCALE GENOMIC DNA]</scope>
    <source>
        <strain evidence="1 2">BO-16</strain>
    </source>
</reference>